<gene>
    <name evidence="2" type="ORF">ERS007739_01253</name>
</gene>
<keyword evidence="1" id="KW-1133">Transmembrane helix</keyword>
<reference evidence="3" key="1">
    <citation type="submission" date="2015-03" db="EMBL/GenBank/DDBJ databases">
        <authorList>
            <consortium name="Pathogen Informatics"/>
        </authorList>
    </citation>
    <scope>NUCLEOTIDE SEQUENCE [LARGE SCALE GENOMIC DNA]</scope>
    <source>
        <strain evidence="3">N09902308</strain>
    </source>
</reference>
<keyword evidence="1" id="KW-0472">Membrane</keyword>
<accession>A0A916L9H4</accession>
<dbReference type="AlphaFoldDB" id="A0A916L9H4"/>
<sequence>MAVSFHILVEQKLFTGYFGALVELWWVPVVGIGYRATTVYAILLSLKGPRVVPPVATSRRHR</sequence>
<evidence type="ECO:0000313" key="3">
    <source>
        <dbReference type="Proteomes" id="UP000039021"/>
    </source>
</evidence>
<keyword evidence="1" id="KW-0812">Transmembrane</keyword>
<feature type="transmembrane region" description="Helical" evidence="1">
    <location>
        <begin position="24"/>
        <end position="43"/>
    </location>
</feature>
<name>A0A916L9H4_MYCTX</name>
<dbReference type="Proteomes" id="UP000039021">
    <property type="component" value="Unassembled WGS sequence"/>
</dbReference>
<evidence type="ECO:0000256" key="1">
    <source>
        <dbReference type="SAM" id="Phobius"/>
    </source>
</evidence>
<proteinExistence type="predicted"/>
<protein>
    <submittedName>
        <fullName evidence="2">Uncharacterized protein</fullName>
    </submittedName>
</protein>
<evidence type="ECO:0000313" key="2">
    <source>
        <dbReference type="EMBL" id="COX41474.1"/>
    </source>
</evidence>
<dbReference type="EMBL" id="CSBK01000452">
    <property type="protein sequence ID" value="COX41474.1"/>
    <property type="molecule type" value="Genomic_DNA"/>
</dbReference>
<comment type="caution">
    <text evidence="2">The sequence shown here is derived from an EMBL/GenBank/DDBJ whole genome shotgun (WGS) entry which is preliminary data.</text>
</comment>
<organism evidence="2 3">
    <name type="scientific">Mycobacterium tuberculosis</name>
    <dbReference type="NCBI Taxonomy" id="1773"/>
    <lineage>
        <taxon>Bacteria</taxon>
        <taxon>Bacillati</taxon>
        <taxon>Actinomycetota</taxon>
        <taxon>Actinomycetes</taxon>
        <taxon>Mycobacteriales</taxon>
        <taxon>Mycobacteriaceae</taxon>
        <taxon>Mycobacterium</taxon>
        <taxon>Mycobacterium tuberculosis complex</taxon>
    </lineage>
</organism>